<dbReference type="InterPro" id="IPR001188">
    <property type="entry name" value="Sperm_putr-bd"/>
</dbReference>
<dbReference type="Gene3D" id="3.40.190.10">
    <property type="entry name" value="Periplasmic binding protein-like II"/>
    <property type="match status" value="2"/>
</dbReference>
<dbReference type="SUPFAM" id="SSF53850">
    <property type="entry name" value="Periplasmic binding protein-like II"/>
    <property type="match status" value="1"/>
</dbReference>
<organism evidence="6 7">
    <name type="scientific">Ochrobactrum soli</name>
    <dbReference type="NCBI Taxonomy" id="2448455"/>
    <lineage>
        <taxon>Bacteria</taxon>
        <taxon>Pseudomonadati</taxon>
        <taxon>Pseudomonadota</taxon>
        <taxon>Alphaproteobacteria</taxon>
        <taxon>Hyphomicrobiales</taxon>
        <taxon>Brucellaceae</taxon>
        <taxon>Brucella/Ochrobactrum group</taxon>
        <taxon>Ochrobactrum</taxon>
    </lineage>
</organism>
<keyword evidence="5" id="KW-0472">Membrane</keyword>
<dbReference type="GO" id="GO:0015846">
    <property type="term" value="P:polyamine transport"/>
    <property type="evidence" value="ECO:0007669"/>
    <property type="project" value="InterPro"/>
</dbReference>
<dbReference type="CDD" id="cd13590">
    <property type="entry name" value="PBP2_PotD_PotF_like"/>
    <property type="match status" value="1"/>
</dbReference>
<comment type="subcellular location">
    <subcellularLocation>
        <location evidence="1">Periplasm</location>
    </subcellularLocation>
</comment>
<feature type="transmembrane region" description="Helical" evidence="5">
    <location>
        <begin position="21"/>
        <end position="43"/>
    </location>
</feature>
<dbReference type="Pfam" id="PF13416">
    <property type="entry name" value="SBP_bac_8"/>
    <property type="match status" value="1"/>
</dbReference>
<keyword evidence="5" id="KW-1133">Transmembrane helix</keyword>
<protein>
    <submittedName>
        <fullName evidence="6">ABC transporter, periplasmic spermidine putrescine-binding protein PotD (TC 3.A.1.11.1)</fullName>
    </submittedName>
</protein>
<keyword evidence="2" id="KW-0813">Transport</keyword>
<evidence type="ECO:0000256" key="2">
    <source>
        <dbReference type="ARBA" id="ARBA00022448"/>
    </source>
</evidence>
<dbReference type="GO" id="GO:0042597">
    <property type="term" value="C:periplasmic space"/>
    <property type="evidence" value="ECO:0007669"/>
    <property type="project" value="UniProtKB-SubCell"/>
</dbReference>
<dbReference type="PANTHER" id="PTHR30222:SF17">
    <property type="entry name" value="SPERMIDINE_PUTRESCINE-BINDING PERIPLASMIC PROTEIN"/>
    <property type="match status" value="1"/>
</dbReference>
<dbReference type="PRINTS" id="PR00909">
    <property type="entry name" value="SPERMDNBNDNG"/>
</dbReference>
<evidence type="ECO:0000256" key="4">
    <source>
        <dbReference type="ARBA" id="ARBA00022764"/>
    </source>
</evidence>
<evidence type="ECO:0000313" key="7">
    <source>
        <dbReference type="Proteomes" id="UP000246073"/>
    </source>
</evidence>
<evidence type="ECO:0000256" key="5">
    <source>
        <dbReference type="SAM" id="Phobius"/>
    </source>
</evidence>
<gene>
    <name evidence="6" type="ORF">OHAE_4204</name>
</gene>
<dbReference type="InterPro" id="IPR006311">
    <property type="entry name" value="TAT_signal"/>
</dbReference>
<proteinExistence type="predicted"/>
<accession>A0A2P9HBF9</accession>
<dbReference type="PANTHER" id="PTHR30222">
    <property type="entry name" value="SPERMIDINE/PUTRESCINE-BINDING PERIPLASMIC PROTEIN"/>
    <property type="match status" value="1"/>
</dbReference>
<dbReference type="PROSITE" id="PS51318">
    <property type="entry name" value="TAT"/>
    <property type="match status" value="1"/>
</dbReference>
<dbReference type="EMBL" id="OOFM01000001">
    <property type="protein sequence ID" value="SPL61412.1"/>
    <property type="molecule type" value="Genomic_DNA"/>
</dbReference>
<name>A0A2P9HBF9_9HYPH</name>
<dbReference type="GO" id="GO:0019808">
    <property type="term" value="F:polyamine binding"/>
    <property type="evidence" value="ECO:0007669"/>
    <property type="project" value="InterPro"/>
</dbReference>
<sequence length="392" mass="43248">MTDNHNDIRVLASADWTRRNFLRLAAFAGGVAALSINGVAIAADEGDLAEKAHILKGDADLGDTLFIYSWADYVNPDVLDAFSKGAGPRIQVATFDSVEAAIAKLEIAGGSAGYDIVVVGDAYVEQMINRKLIQKLDHSKLPNLGNLRDEFHKLPFDPGNRYTVMKNFGTIGILYNNTVIKEPIKSWDDFFRIGASEVASRRLSVLNDQPSVLGLVFWREGKDYNTGDEKRLTEAKDVLMKDLIPHLKAFDANPVQGLLNGDYVLSQGYLGSSRHIFEQDPDSYTWVYPEPQCVLWSDHYAVPSGSKNTAAAHAFINYMLDPDVAAAEVAHIGYDTGVKGVIEKLPDDLVRKDMIVFPEGVTERLVYQKVEGSNPTLRIQIFNELKAAAARN</sequence>
<dbReference type="RefSeq" id="WP_109365685.1">
    <property type="nucleotide sequence ID" value="NZ_OOFM01000001.1"/>
</dbReference>
<dbReference type="AlphaFoldDB" id="A0A2P9HBF9"/>
<evidence type="ECO:0000256" key="1">
    <source>
        <dbReference type="ARBA" id="ARBA00004418"/>
    </source>
</evidence>
<keyword evidence="4" id="KW-0574">Periplasm</keyword>
<evidence type="ECO:0000313" key="6">
    <source>
        <dbReference type="EMBL" id="SPL61412.1"/>
    </source>
</evidence>
<dbReference type="Proteomes" id="UP000246073">
    <property type="component" value="Unassembled WGS sequence"/>
</dbReference>
<reference evidence="7" key="1">
    <citation type="submission" date="2017-12" db="EMBL/GenBank/DDBJ databases">
        <authorList>
            <person name="Diaz M."/>
        </authorList>
    </citation>
    <scope>NUCLEOTIDE SEQUENCE [LARGE SCALE GENOMIC DNA]</scope>
    <source>
        <strain evidence="7">FI11154</strain>
    </source>
</reference>
<evidence type="ECO:0000256" key="3">
    <source>
        <dbReference type="ARBA" id="ARBA00022729"/>
    </source>
</evidence>
<dbReference type="InterPro" id="IPR006059">
    <property type="entry name" value="SBP"/>
</dbReference>
<keyword evidence="5" id="KW-0812">Transmembrane</keyword>
<keyword evidence="3" id="KW-0732">Signal</keyword>